<dbReference type="EMBL" id="JAGEOJ010000001">
    <property type="protein sequence ID" value="MBO2446154.1"/>
    <property type="molecule type" value="Genomic_DNA"/>
</dbReference>
<evidence type="ECO:0000256" key="1">
    <source>
        <dbReference type="ARBA" id="ARBA00022630"/>
    </source>
</evidence>
<evidence type="ECO:0000313" key="5">
    <source>
        <dbReference type="EMBL" id="MBO2446154.1"/>
    </source>
</evidence>
<comment type="catalytic activity">
    <reaction evidence="3">
        <text>[thioredoxin]-dithiol + NADP(+) = [thioredoxin]-disulfide + NADPH + H(+)</text>
        <dbReference type="Rhea" id="RHEA:20345"/>
        <dbReference type="Rhea" id="RHEA-COMP:10698"/>
        <dbReference type="Rhea" id="RHEA-COMP:10700"/>
        <dbReference type="ChEBI" id="CHEBI:15378"/>
        <dbReference type="ChEBI" id="CHEBI:29950"/>
        <dbReference type="ChEBI" id="CHEBI:50058"/>
        <dbReference type="ChEBI" id="CHEBI:57783"/>
        <dbReference type="ChEBI" id="CHEBI:58349"/>
        <dbReference type="EC" id="1.8.1.9"/>
    </reaction>
</comment>
<comment type="caution">
    <text evidence="5">The sequence shown here is derived from an EMBL/GenBank/DDBJ whole genome shotgun (WGS) entry which is preliminary data.</text>
</comment>
<dbReference type="PANTHER" id="PTHR48105">
    <property type="entry name" value="THIOREDOXIN REDUCTASE 1-RELATED-RELATED"/>
    <property type="match status" value="1"/>
</dbReference>
<dbReference type="Gene3D" id="3.50.50.60">
    <property type="entry name" value="FAD/NAD(P)-binding domain"/>
    <property type="match status" value="2"/>
</dbReference>
<evidence type="ECO:0000256" key="2">
    <source>
        <dbReference type="ARBA" id="ARBA00023002"/>
    </source>
</evidence>
<name>A0A939T350_9ACTN</name>
<protein>
    <submittedName>
        <fullName evidence="5">NAD(P)/FAD-dependent oxidoreductase</fullName>
    </submittedName>
</protein>
<gene>
    <name evidence="5" type="ORF">J4573_03565</name>
</gene>
<evidence type="ECO:0000259" key="4">
    <source>
        <dbReference type="Pfam" id="PF07992"/>
    </source>
</evidence>
<dbReference type="PRINTS" id="PR00469">
    <property type="entry name" value="PNDRDTASEII"/>
</dbReference>
<dbReference type="SUPFAM" id="SSF51905">
    <property type="entry name" value="FAD/NAD(P)-binding domain"/>
    <property type="match status" value="1"/>
</dbReference>
<dbReference type="Proteomes" id="UP000669179">
    <property type="component" value="Unassembled WGS sequence"/>
</dbReference>
<dbReference type="AlphaFoldDB" id="A0A939T350"/>
<dbReference type="InterPro" id="IPR023753">
    <property type="entry name" value="FAD/NAD-binding_dom"/>
</dbReference>
<dbReference type="InterPro" id="IPR050097">
    <property type="entry name" value="Ferredoxin-NADP_redctase_2"/>
</dbReference>
<accession>A0A939T350</accession>
<keyword evidence="6" id="KW-1185">Reference proteome</keyword>
<reference evidence="5" key="1">
    <citation type="submission" date="2021-03" db="EMBL/GenBank/DDBJ databases">
        <authorList>
            <person name="Kanchanasin P."/>
            <person name="Saeng-In P."/>
            <person name="Phongsopitanun W."/>
            <person name="Yuki M."/>
            <person name="Kudo T."/>
            <person name="Ohkuma M."/>
            <person name="Tanasupawat S."/>
        </authorList>
    </citation>
    <scope>NUCLEOTIDE SEQUENCE</scope>
    <source>
        <strain evidence="5">GKU 128</strain>
    </source>
</reference>
<proteinExistence type="predicted"/>
<feature type="domain" description="FAD/NAD(P)-binding" evidence="4">
    <location>
        <begin position="5"/>
        <end position="280"/>
    </location>
</feature>
<dbReference type="Pfam" id="PF07992">
    <property type="entry name" value="Pyr_redox_2"/>
    <property type="match status" value="1"/>
</dbReference>
<organism evidence="5 6">
    <name type="scientific">Actinomadura barringtoniae</name>
    <dbReference type="NCBI Taxonomy" id="1427535"/>
    <lineage>
        <taxon>Bacteria</taxon>
        <taxon>Bacillati</taxon>
        <taxon>Actinomycetota</taxon>
        <taxon>Actinomycetes</taxon>
        <taxon>Streptosporangiales</taxon>
        <taxon>Thermomonosporaceae</taxon>
        <taxon>Actinomadura</taxon>
    </lineage>
</organism>
<dbReference type="InterPro" id="IPR036188">
    <property type="entry name" value="FAD/NAD-bd_sf"/>
</dbReference>
<dbReference type="GO" id="GO:0004791">
    <property type="term" value="F:thioredoxin-disulfide reductase (NADPH) activity"/>
    <property type="evidence" value="ECO:0007669"/>
    <property type="project" value="UniProtKB-EC"/>
</dbReference>
<keyword evidence="1" id="KW-0285">Flavoprotein</keyword>
<sequence length="310" mass="33401">MNDVYDVVVVGGGAGGLSGALVLSRARRRVAVVDAGSPRNAPAEHMHGYLSRDGMAPGDLLKVGRGEVEGYGGEVIDDRVVGIDPGFFVRLESGRVLRARRILVASGLKDVLPDVPGLQEGWGKTVLHCPYCHGWEVRDRPVGVLAHPEVYGSGMVLHQVELVRQWSDDVVFFPRGYELSDEERQRLAARDIRVVEGVVAAVEDGSVRMSDGNAVEREAVFVAPRFVPNDELLRELGCEVEVDVENGQVQVDAFGRTSEFGVWAVGNVVDPMAQVISAAAGGVKAAAALNADLVQEDIERAVEQHRKHGL</sequence>
<evidence type="ECO:0000256" key="3">
    <source>
        <dbReference type="ARBA" id="ARBA00048132"/>
    </source>
</evidence>
<dbReference type="RefSeq" id="WP_208253717.1">
    <property type="nucleotide sequence ID" value="NZ_JAGEOJ010000001.1"/>
</dbReference>
<evidence type="ECO:0000313" key="6">
    <source>
        <dbReference type="Proteomes" id="UP000669179"/>
    </source>
</evidence>
<keyword evidence="2" id="KW-0560">Oxidoreductase</keyword>
<dbReference type="PRINTS" id="PR00368">
    <property type="entry name" value="FADPNR"/>
</dbReference>